<evidence type="ECO:0000313" key="1">
    <source>
        <dbReference type="EMBL" id="TKB54530.1"/>
    </source>
</evidence>
<dbReference type="OrthoDB" id="6401517at2"/>
<dbReference type="Proteomes" id="UP000305675">
    <property type="component" value="Unassembled WGS sequence"/>
</dbReference>
<evidence type="ECO:0000313" key="2">
    <source>
        <dbReference type="Proteomes" id="UP000305675"/>
    </source>
</evidence>
<protein>
    <submittedName>
        <fullName evidence="1">Uncharacterized protein</fullName>
    </submittedName>
</protein>
<dbReference type="EMBL" id="SWCJ01000008">
    <property type="protein sequence ID" value="TKB54530.1"/>
    <property type="molecule type" value="Genomic_DNA"/>
</dbReference>
<dbReference type="AlphaFoldDB" id="A0A4U1BML2"/>
<reference evidence="1 2" key="1">
    <citation type="submission" date="2019-04" db="EMBL/GenBank/DDBJ databases">
        <authorList>
            <person name="Hwang J.C."/>
        </authorList>
    </citation>
    <scope>NUCLEOTIDE SEQUENCE [LARGE SCALE GENOMIC DNA]</scope>
    <source>
        <strain evidence="1 2">IMCC35002</strain>
    </source>
</reference>
<organism evidence="1 2">
    <name type="scientific">Ferrimonas aestuarii</name>
    <dbReference type="NCBI Taxonomy" id="2569539"/>
    <lineage>
        <taxon>Bacteria</taxon>
        <taxon>Pseudomonadati</taxon>
        <taxon>Pseudomonadota</taxon>
        <taxon>Gammaproteobacteria</taxon>
        <taxon>Alteromonadales</taxon>
        <taxon>Ferrimonadaceae</taxon>
        <taxon>Ferrimonas</taxon>
    </lineage>
</organism>
<dbReference type="RefSeq" id="WP_136863665.1">
    <property type="nucleotide sequence ID" value="NZ_SWCJ01000008.1"/>
</dbReference>
<proteinExistence type="predicted"/>
<gene>
    <name evidence="1" type="ORF">FCL42_12010</name>
</gene>
<name>A0A4U1BML2_9GAMM</name>
<keyword evidence="2" id="KW-1185">Reference proteome</keyword>
<accession>A0A4U1BML2</accession>
<comment type="caution">
    <text evidence="1">The sequence shown here is derived from an EMBL/GenBank/DDBJ whole genome shotgun (WGS) entry which is preliminary data.</text>
</comment>
<sequence length="70" mass="7984">MYSISQAYELLQSGQLSRKQLSDIVSLRDSLTGQELLDFNEAWENYLYGQDEQGIAQVCSIMHQRLGSVK</sequence>